<keyword evidence="3 6" id="KW-0812">Transmembrane</keyword>
<evidence type="ECO:0000256" key="2">
    <source>
        <dbReference type="ARBA" id="ARBA00007362"/>
    </source>
</evidence>
<evidence type="ECO:0000313" key="9">
    <source>
        <dbReference type="Proteomes" id="UP001610861"/>
    </source>
</evidence>
<evidence type="ECO:0000256" key="3">
    <source>
        <dbReference type="ARBA" id="ARBA00022692"/>
    </source>
</evidence>
<comment type="subcellular location">
    <subcellularLocation>
        <location evidence="1">Membrane</location>
        <topology evidence="1">Multi-pass membrane protein</topology>
    </subcellularLocation>
</comment>
<accession>A0ABW7Q499</accession>
<dbReference type="PANTHER" id="PTHR32322:SF2">
    <property type="entry name" value="EAMA DOMAIN-CONTAINING PROTEIN"/>
    <property type="match status" value="1"/>
</dbReference>
<feature type="domain" description="EamA" evidence="7">
    <location>
        <begin position="146"/>
        <end position="277"/>
    </location>
</feature>
<feature type="transmembrane region" description="Helical" evidence="6">
    <location>
        <begin position="178"/>
        <end position="196"/>
    </location>
</feature>
<keyword evidence="5 6" id="KW-0472">Membrane</keyword>
<evidence type="ECO:0000256" key="6">
    <source>
        <dbReference type="SAM" id="Phobius"/>
    </source>
</evidence>
<sequence length="346" mass="35905">MEDKSLARWVLITAMAPIAWGSTYVVTRHLLPAEYPLWGGVLRALPAGLLVLLLARRLPRGSWWWRSVILGVLNVGGFFVLVYIAGQRLPSSLAATVMSTSAISIMLFAWLLLRRRPRLAAVAGAAVGLVGVAILLGFDPAGVDAWGVAASLGAMISSSIGFVLTARWGSDVPALSMTAWQLLAGSLVLLPVAALVEGAPPTLTPSSLAGFAYVAVIGTALAYVAWFTGLRRLPAETVGVVGLLNPVTGVVLGVAIAGEAFGLAQVIGVLLVLAGIAAGSARGSLGAIRRVRRGTRQDAPHELRGAGHVAVSEGRFRRVGRGTRQDAPTESGREGVAFQGANSVAM</sequence>
<evidence type="ECO:0000256" key="4">
    <source>
        <dbReference type="ARBA" id="ARBA00022989"/>
    </source>
</evidence>
<gene>
    <name evidence="8" type="ORF">ACH3VR_03735</name>
</gene>
<feature type="transmembrane region" description="Helical" evidence="6">
    <location>
        <begin position="67"/>
        <end position="86"/>
    </location>
</feature>
<feature type="transmembrane region" description="Helical" evidence="6">
    <location>
        <begin position="263"/>
        <end position="285"/>
    </location>
</feature>
<reference evidence="8 9" key="1">
    <citation type="submission" date="2024-09" db="EMBL/GenBank/DDBJ databases">
        <authorList>
            <person name="Pan X."/>
        </authorList>
    </citation>
    <scope>NUCLEOTIDE SEQUENCE [LARGE SCALE GENOMIC DNA]</scope>
    <source>
        <strain evidence="8 9">B2969</strain>
    </source>
</reference>
<feature type="transmembrane region" description="Helical" evidence="6">
    <location>
        <begin position="92"/>
        <end position="112"/>
    </location>
</feature>
<evidence type="ECO:0000259" key="7">
    <source>
        <dbReference type="Pfam" id="PF00892"/>
    </source>
</evidence>
<feature type="transmembrane region" description="Helical" evidence="6">
    <location>
        <begin position="119"/>
        <end position="138"/>
    </location>
</feature>
<dbReference type="InterPro" id="IPR050638">
    <property type="entry name" value="AA-Vitamin_Transporters"/>
</dbReference>
<dbReference type="Proteomes" id="UP001610861">
    <property type="component" value="Unassembled WGS sequence"/>
</dbReference>
<protein>
    <submittedName>
        <fullName evidence="8">EamA family transporter</fullName>
    </submittedName>
</protein>
<evidence type="ECO:0000256" key="5">
    <source>
        <dbReference type="ARBA" id="ARBA00023136"/>
    </source>
</evidence>
<comment type="caution">
    <text evidence="8">The sequence shown here is derived from an EMBL/GenBank/DDBJ whole genome shotgun (WGS) entry which is preliminary data.</text>
</comment>
<comment type="similarity">
    <text evidence="2">Belongs to the EamA transporter family.</text>
</comment>
<feature type="domain" description="EamA" evidence="7">
    <location>
        <begin position="8"/>
        <end position="136"/>
    </location>
</feature>
<feature type="transmembrane region" description="Helical" evidence="6">
    <location>
        <begin position="208"/>
        <end position="226"/>
    </location>
</feature>
<dbReference type="Pfam" id="PF00892">
    <property type="entry name" value="EamA"/>
    <property type="match status" value="2"/>
</dbReference>
<dbReference type="InterPro" id="IPR037185">
    <property type="entry name" value="EmrE-like"/>
</dbReference>
<dbReference type="PANTHER" id="PTHR32322">
    <property type="entry name" value="INNER MEMBRANE TRANSPORTER"/>
    <property type="match status" value="1"/>
</dbReference>
<keyword evidence="9" id="KW-1185">Reference proteome</keyword>
<feature type="transmembrane region" description="Helical" evidence="6">
    <location>
        <begin position="238"/>
        <end position="257"/>
    </location>
</feature>
<evidence type="ECO:0000256" key="1">
    <source>
        <dbReference type="ARBA" id="ARBA00004141"/>
    </source>
</evidence>
<dbReference type="InterPro" id="IPR000620">
    <property type="entry name" value="EamA_dom"/>
</dbReference>
<keyword evidence="4 6" id="KW-1133">Transmembrane helix</keyword>
<dbReference type="Gene3D" id="1.10.3730.20">
    <property type="match status" value="1"/>
</dbReference>
<feature type="transmembrane region" description="Helical" evidence="6">
    <location>
        <begin position="37"/>
        <end position="55"/>
    </location>
</feature>
<dbReference type="SUPFAM" id="SSF103481">
    <property type="entry name" value="Multidrug resistance efflux transporter EmrE"/>
    <property type="match status" value="2"/>
</dbReference>
<name>A0ABW7Q499_9MICO</name>
<proteinExistence type="inferred from homology"/>
<dbReference type="RefSeq" id="WP_396639401.1">
    <property type="nucleotide sequence ID" value="NZ_JBIQWL010000001.1"/>
</dbReference>
<organism evidence="8 9">
    <name type="scientific">Microbacterium alkaliflavum</name>
    <dbReference type="NCBI Taxonomy" id="3248839"/>
    <lineage>
        <taxon>Bacteria</taxon>
        <taxon>Bacillati</taxon>
        <taxon>Actinomycetota</taxon>
        <taxon>Actinomycetes</taxon>
        <taxon>Micrococcales</taxon>
        <taxon>Microbacteriaceae</taxon>
        <taxon>Microbacterium</taxon>
    </lineage>
</organism>
<dbReference type="EMBL" id="JBIQWL010000001">
    <property type="protein sequence ID" value="MFH8249466.1"/>
    <property type="molecule type" value="Genomic_DNA"/>
</dbReference>
<evidence type="ECO:0000313" key="8">
    <source>
        <dbReference type="EMBL" id="MFH8249466.1"/>
    </source>
</evidence>
<feature type="transmembrane region" description="Helical" evidence="6">
    <location>
        <begin position="144"/>
        <end position="166"/>
    </location>
</feature>